<keyword evidence="1" id="KW-0548">Nucleotidyltransferase</keyword>
<evidence type="ECO:0000313" key="1">
    <source>
        <dbReference type="EMBL" id="MBP1873511.1"/>
    </source>
</evidence>
<organism evidence="1 2">
    <name type="scientific">Ensifer adhaerens</name>
    <name type="common">Sinorhizobium morelense</name>
    <dbReference type="NCBI Taxonomy" id="106592"/>
    <lineage>
        <taxon>Bacteria</taxon>
        <taxon>Pseudomonadati</taxon>
        <taxon>Pseudomonadota</taxon>
        <taxon>Alphaproteobacteria</taxon>
        <taxon>Hyphomicrobiales</taxon>
        <taxon>Rhizobiaceae</taxon>
        <taxon>Sinorhizobium/Ensifer group</taxon>
        <taxon>Ensifer</taxon>
    </lineage>
</organism>
<evidence type="ECO:0000313" key="2">
    <source>
        <dbReference type="Proteomes" id="UP000823773"/>
    </source>
</evidence>
<reference evidence="1" key="1">
    <citation type="submission" date="2021-03" db="EMBL/GenBank/DDBJ databases">
        <title>Genomic Encyclopedia of Type Strains, Phase IV (KMG-IV): sequencing the most valuable type-strain genomes for metagenomic binning, comparative biology and taxonomic classification.</title>
        <authorList>
            <person name="Goeker M."/>
        </authorList>
    </citation>
    <scope>NUCLEOTIDE SEQUENCE</scope>
    <source>
        <strain evidence="1">DSM 18131</strain>
    </source>
</reference>
<dbReference type="EMBL" id="JAGGJR010000004">
    <property type="protein sequence ID" value="MBP1873511.1"/>
    <property type="molecule type" value="Genomic_DNA"/>
</dbReference>
<gene>
    <name evidence="1" type="ORF">J2Z19_003226</name>
</gene>
<keyword evidence="1" id="KW-0808">Transferase</keyword>
<dbReference type="EC" id="2.7.7.7" evidence="1"/>
<sequence length="371" mass="39864">MFKAEKSAMAAALAITNSVVERKNTIPVLQNVLFERDEAQPGKLLARFTNLDIEAAVRFKAEIDSSFEAFTVPAGTLCDIVNKLPDGADVSITGERNDKLTAVTVKSGRSRFRLLVLPASDFNKMKFGDLPYSFGLPAADFAAALASVGFAVSTEETRYYLNGIYLHPAEDGACMVATDGHRLSKRIVRTEIDSATPGIIIPRASLRVIAKILPKEGSVGIEVSDTIIRITAGETTLTSKLVDGTFPEYQRVIPADHQMIATIDIKSLATSIDRVKTVAGERGRAVLFSFADQALRLTVNNPDAGEAEDEVTYEGEASLKIGFNANYVADALAHLSGDRFEIGLGGEGAPAVLRSVGGTRENLIVLMPMRV</sequence>
<protein>
    <submittedName>
        <fullName evidence="1">DNA polymerase-3 subunit beta</fullName>
        <ecNumber evidence="1">2.7.7.7</ecNumber>
    </submittedName>
</protein>
<proteinExistence type="predicted"/>
<comment type="caution">
    <text evidence="1">The sequence shown here is derived from an EMBL/GenBank/DDBJ whole genome shotgun (WGS) entry which is preliminary data.</text>
</comment>
<accession>A0ACC5SX97</accession>
<dbReference type="Proteomes" id="UP000823773">
    <property type="component" value="Unassembled WGS sequence"/>
</dbReference>
<keyword evidence="2" id="KW-1185">Reference proteome</keyword>
<name>A0ACC5SX97_ENSAD</name>